<keyword evidence="1" id="KW-0694">RNA-binding</keyword>
<feature type="region of interest" description="Disordered" evidence="2">
    <location>
        <begin position="583"/>
        <end position="707"/>
    </location>
</feature>
<sequence>MVRQRGDTRVARGGSSRRGGGSNTYSTDRTSNKAGFGSKFDDVEKFGGGRRGQWRGDSRGGRGGFQGRGGMKFRGGAESRGSSSRGNQRGPSNRGGNRGMDRGARGGRGTGMRGTRGGATVKRHTDEDVLTSKKRKFIDEEEEENNVLAAEEMSEASSLDDSELEDEDESMEVESNDEGTPAEGVANNGQEIDSDIDLAEDEELDMLHAKTKKIMKGAGKLKGKAKLSTAVKTEPSRTEPIEKNARPKGKGANAKVVKATERSTAKLPASGPADTKMTKVSSQKTTTATFKTQEESGESDFDDEDISDEIDLDSEEISDEEDEVTDESEEVQDLPSKPRKEKSSLKEVIKTPEGKGTPRVSQPAGKPKGVLKKPGKDEVEQKPAKLQSPKPTAPTAAKPVREQLETMTQEQKVLSEEMARVQRRDSCRLFVNRLPKEVSIDDIKASVPKVVDFIKPFRPDSKFGFLVFTDEATTVKQYAKLKENLKVKGEDVGVDYCGDKSVKGRKELLPVVYKTQLYVSDLPANANSAELKKLFPKSKHVELMSRSRYALVSFNTAEETREAFNSCGNEKLNDVPILVLYSRPKHGQEKNVNKEKKQTEKKKGDKLDKSISEAQGVTTAKVKPNKETPKQKGGKPAKPTTPPSAATFADMEDADDDDDDDDDDEGVENDDDDDSDIDIDEEDDDDEDLDLDDEEEDDDGDEEEESD</sequence>
<dbReference type="Proteomes" id="UP000046395">
    <property type="component" value="Unassembled WGS sequence"/>
</dbReference>
<feature type="compositionally biased region" description="Acidic residues" evidence="2">
    <location>
        <begin position="295"/>
        <end position="332"/>
    </location>
</feature>
<feature type="compositionally biased region" description="Polar residues" evidence="2">
    <location>
        <begin position="278"/>
        <end position="291"/>
    </location>
</feature>
<dbReference type="Gene3D" id="3.30.70.330">
    <property type="match status" value="1"/>
</dbReference>
<dbReference type="GO" id="GO:0003723">
    <property type="term" value="F:RNA binding"/>
    <property type="evidence" value="ECO:0007669"/>
    <property type="project" value="UniProtKB-UniRule"/>
</dbReference>
<feature type="compositionally biased region" description="Polar residues" evidence="2">
    <location>
        <begin position="23"/>
        <end position="33"/>
    </location>
</feature>
<feature type="compositionally biased region" description="Basic and acidic residues" evidence="2">
    <location>
        <begin position="374"/>
        <end position="383"/>
    </location>
</feature>
<dbReference type="CDD" id="cd00590">
    <property type="entry name" value="RRM_SF"/>
    <property type="match status" value="1"/>
</dbReference>
<keyword evidence="4" id="KW-1185">Reference proteome</keyword>
<feature type="region of interest" description="Disordered" evidence="2">
    <location>
        <begin position="223"/>
        <end position="402"/>
    </location>
</feature>
<evidence type="ECO:0000256" key="1">
    <source>
        <dbReference type="PROSITE-ProRule" id="PRU00176"/>
    </source>
</evidence>
<feature type="compositionally biased region" description="Basic and acidic residues" evidence="2">
    <location>
        <begin position="336"/>
        <end position="353"/>
    </location>
</feature>
<feature type="domain" description="RRM" evidence="3">
    <location>
        <begin position="515"/>
        <end position="584"/>
    </location>
</feature>
<feature type="compositionally biased region" description="Gly residues" evidence="2">
    <location>
        <begin position="106"/>
        <end position="117"/>
    </location>
</feature>
<accession>A0A5S6QYS2</accession>
<dbReference type="WBParaSite" id="TMUE_3000012052.1">
    <property type="protein sequence ID" value="TMUE_3000012052.1"/>
    <property type="gene ID" value="WBGene00289853"/>
</dbReference>
<feature type="compositionally biased region" description="Basic and acidic residues" evidence="2">
    <location>
        <begin position="586"/>
        <end position="611"/>
    </location>
</feature>
<dbReference type="InterPro" id="IPR000504">
    <property type="entry name" value="RRM_dom"/>
</dbReference>
<dbReference type="STRING" id="70415.A0A5S6QYS2"/>
<feature type="compositionally biased region" description="Acidic residues" evidence="2">
    <location>
        <begin position="152"/>
        <end position="177"/>
    </location>
</feature>
<evidence type="ECO:0000313" key="5">
    <source>
        <dbReference type="WBParaSite" id="TMUE_3000012052.1"/>
    </source>
</evidence>
<feature type="compositionally biased region" description="Basic and acidic residues" evidence="2">
    <location>
        <begin position="234"/>
        <end position="245"/>
    </location>
</feature>
<feature type="region of interest" description="Disordered" evidence="2">
    <location>
        <begin position="1"/>
        <end position="200"/>
    </location>
</feature>
<name>A0A5S6QYS2_TRIMR</name>
<dbReference type="SUPFAM" id="SSF54928">
    <property type="entry name" value="RNA-binding domain, RBD"/>
    <property type="match status" value="1"/>
</dbReference>
<evidence type="ECO:0000259" key="3">
    <source>
        <dbReference type="PROSITE" id="PS50102"/>
    </source>
</evidence>
<feature type="compositionally biased region" description="Low complexity" evidence="2">
    <location>
        <begin position="389"/>
        <end position="398"/>
    </location>
</feature>
<feature type="compositionally biased region" description="Low complexity" evidence="2">
    <location>
        <begin position="634"/>
        <end position="649"/>
    </location>
</feature>
<reference evidence="5" key="1">
    <citation type="submission" date="2019-12" db="UniProtKB">
        <authorList>
            <consortium name="WormBaseParasite"/>
        </authorList>
    </citation>
    <scope>IDENTIFICATION</scope>
</reference>
<dbReference type="InterPro" id="IPR035979">
    <property type="entry name" value="RBD_domain_sf"/>
</dbReference>
<dbReference type="AlphaFoldDB" id="A0A5S6QYS2"/>
<evidence type="ECO:0000313" key="4">
    <source>
        <dbReference type="Proteomes" id="UP000046395"/>
    </source>
</evidence>
<feature type="compositionally biased region" description="Acidic residues" evidence="2">
    <location>
        <begin position="650"/>
        <end position="707"/>
    </location>
</feature>
<protein>
    <submittedName>
        <fullName evidence="5">RRM domain-containing protein</fullName>
    </submittedName>
</protein>
<dbReference type="InterPro" id="IPR012677">
    <property type="entry name" value="Nucleotide-bd_a/b_plait_sf"/>
</dbReference>
<evidence type="ECO:0000256" key="2">
    <source>
        <dbReference type="SAM" id="MobiDB-lite"/>
    </source>
</evidence>
<dbReference type="SMART" id="SM00360">
    <property type="entry name" value="RRM"/>
    <property type="match status" value="2"/>
</dbReference>
<proteinExistence type="predicted"/>
<dbReference type="PROSITE" id="PS50102">
    <property type="entry name" value="RRM"/>
    <property type="match status" value="1"/>
</dbReference>
<feature type="compositionally biased region" description="Gly residues" evidence="2">
    <location>
        <begin position="61"/>
        <end position="73"/>
    </location>
</feature>
<feature type="compositionally biased region" description="Low complexity" evidence="2">
    <location>
        <begin position="74"/>
        <end position="95"/>
    </location>
</feature>
<organism evidence="4 5">
    <name type="scientific">Trichuris muris</name>
    <name type="common">Mouse whipworm</name>
    <dbReference type="NCBI Taxonomy" id="70415"/>
    <lineage>
        <taxon>Eukaryota</taxon>
        <taxon>Metazoa</taxon>
        <taxon>Ecdysozoa</taxon>
        <taxon>Nematoda</taxon>
        <taxon>Enoplea</taxon>
        <taxon>Dorylaimia</taxon>
        <taxon>Trichinellida</taxon>
        <taxon>Trichuridae</taxon>
        <taxon>Trichuris</taxon>
    </lineage>
</organism>
<feature type="compositionally biased region" description="Basic and acidic residues" evidence="2">
    <location>
        <begin position="1"/>
        <end position="10"/>
    </location>
</feature>